<name>A0A140DUJ2_9FIRM</name>
<evidence type="ECO:0000313" key="5">
    <source>
        <dbReference type="EMBL" id="AMK54319.1"/>
    </source>
</evidence>
<dbReference type="InterPro" id="IPR012337">
    <property type="entry name" value="RNaseH-like_sf"/>
</dbReference>
<feature type="domain" description="Integrase catalytic" evidence="2">
    <location>
        <begin position="105"/>
        <end position="267"/>
    </location>
</feature>
<dbReference type="EMBL" id="CP011391">
    <property type="protein sequence ID" value="AMK55677.1"/>
    <property type="molecule type" value="Genomic_DNA"/>
</dbReference>
<dbReference type="AlphaFoldDB" id="A0A140DUJ2"/>
<dbReference type="EMBL" id="CP011391">
    <property type="protein sequence ID" value="AMK54319.1"/>
    <property type="molecule type" value="Genomic_DNA"/>
</dbReference>
<accession>A0A140DUJ2</accession>
<dbReference type="EMBL" id="CP011391">
    <property type="protein sequence ID" value="AMK55370.1"/>
    <property type="molecule type" value="Genomic_DNA"/>
</dbReference>
<reference evidence="5 13" key="1">
    <citation type="journal article" date="2016" name="Gut Pathog.">
        <title>Whole genome sequencing of "Faecalibaculum rodentium" ALO17, isolated from C57BL/6J laboratory mouse feces.</title>
        <authorList>
            <person name="Lim S."/>
            <person name="Chang D.H."/>
            <person name="Ahn S."/>
            <person name="Kim B.C."/>
        </authorList>
    </citation>
    <scope>NUCLEOTIDE SEQUENCE [LARGE SCALE GENOMIC DNA]</scope>
    <source>
        <strain evidence="5 13">Alo17</strain>
    </source>
</reference>
<protein>
    <recommendedName>
        <fullName evidence="2">Integrase catalytic domain-containing protein</fullName>
    </recommendedName>
</protein>
<dbReference type="InterPro" id="IPR025948">
    <property type="entry name" value="HTH-like_dom"/>
</dbReference>
<dbReference type="EMBL" id="CP011391">
    <property type="protein sequence ID" value="AMK55365.1"/>
    <property type="molecule type" value="Genomic_DNA"/>
</dbReference>
<dbReference type="InterPro" id="IPR001584">
    <property type="entry name" value="Integrase_cat-core"/>
</dbReference>
<dbReference type="KEGG" id="fro:AALO17_22310"/>
<evidence type="ECO:0000313" key="12">
    <source>
        <dbReference type="EMBL" id="AMK55789.1"/>
    </source>
</evidence>
<dbReference type="GO" id="GO:0003676">
    <property type="term" value="F:nucleic acid binding"/>
    <property type="evidence" value="ECO:0007669"/>
    <property type="project" value="InterPro"/>
</dbReference>
<evidence type="ECO:0000313" key="13">
    <source>
        <dbReference type="Proteomes" id="UP000069771"/>
    </source>
</evidence>
<dbReference type="Pfam" id="PF13276">
    <property type="entry name" value="HTH_21"/>
    <property type="match status" value="1"/>
</dbReference>
<dbReference type="PROSITE" id="PS50994">
    <property type="entry name" value="INTEGRASE"/>
    <property type="match status" value="1"/>
</dbReference>
<dbReference type="PANTHER" id="PTHR46889:SF4">
    <property type="entry name" value="TRANSPOSASE INSO FOR INSERTION SEQUENCE ELEMENT IS911B-RELATED"/>
    <property type="match status" value="1"/>
</dbReference>
<dbReference type="Proteomes" id="UP000069771">
    <property type="component" value="Chromosome"/>
</dbReference>
<dbReference type="KEGG" id="fro:AALO17_08600"/>
<organism evidence="5 13">
    <name type="scientific">Faecalibaculum rodentium</name>
    <dbReference type="NCBI Taxonomy" id="1702221"/>
    <lineage>
        <taxon>Bacteria</taxon>
        <taxon>Bacillati</taxon>
        <taxon>Bacillota</taxon>
        <taxon>Erysipelotrichia</taxon>
        <taxon>Erysipelotrichales</taxon>
        <taxon>Erysipelotrichaceae</taxon>
        <taxon>Faecalibaculum</taxon>
    </lineage>
</organism>
<dbReference type="Pfam" id="PF00665">
    <property type="entry name" value="rve"/>
    <property type="match status" value="1"/>
</dbReference>
<dbReference type="GO" id="GO:0015074">
    <property type="term" value="P:DNA integration"/>
    <property type="evidence" value="ECO:0007669"/>
    <property type="project" value="InterPro"/>
</dbReference>
<dbReference type="KEGG" id="fro:AALO17_01500"/>
<dbReference type="NCBIfam" id="NF033516">
    <property type="entry name" value="transpos_IS3"/>
    <property type="match status" value="1"/>
</dbReference>
<evidence type="ECO:0000313" key="10">
    <source>
        <dbReference type="EMBL" id="AMK55374.1"/>
    </source>
</evidence>
<dbReference type="KEGG" id="fro:AALO17_25430"/>
<evidence type="ECO:0000256" key="1">
    <source>
        <dbReference type="ARBA" id="ARBA00002286"/>
    </source>
</evidence>
<dbReference type="PATRIC" id="fig|1702221.3.peg.1142"/>
<comment type="function">
    <text evidence="1">Involved in the transposition of the insertion sequence.</text>
</comment>
<dbReference type="InterPro" id="IPR036397">
    <property type="entry name" value="RNaseH_sf"/>
</dbReference>
<evidence type="ECO:0000259" key="2">
    <source>
        <dbReference type="PROSITE" id="PS50994"/>
    </source>
</evidence>
<dbReference type="PANTHER" id="PTHR46889">
    <property type="entry name" value="TRANSPOSASE INSF FOR INSERTION SEQUENCE IS3B-RELATED"/>
    <property type="match status" value="1"/>
</dbReference>
<keyword evidence="13" id="KW-1185">Reference proteome</keyword>
<proteinExistence type="predicted"/>
<dbReference type="EMBL" id="CP011391">
    <property type="protein sequence ID" value="AMK53284.1"/>
    <property type="molecule type" value="Genomic_DNA"/>
</dbReference>
<dbReference type="InterPro" id="IPR048020">
    <property type="entry name" value="Transpos_IS3"/>
</dbReference>
<evidence type="ECO:0000313" key="8">
    <source>
        <dbReference type="EMBL" id="AMK55365.1"/>
    </source>
</evidence>
<dbReference type="InterPro" id="IPR050900">
    <property type="entry name" value="Transposase_IS3/IS150/IS904"/>
</dbReference>
<evidence type="ECO:0000313" key="3">
    <source>
        <dbReference type="EMBL" id="AMK53284.1"/>
    </source>
</evidence>
<dbReference type="Pfam" id="PF13683">
    <property type="entry name" value="rve_3"/>
    <property type="match status" value="1"/>
</dbReference>
<dbReference type="EMBL" id="CP011391">
    <property type="protein sequence ID" value="AMK55374.1"/>
    <property type="molecule type" value="Genomic_DNA"/>
</dbReference>
<evidence type="ECO:0000313" key="11">
    <source>
        <dbReference type="EMBL" id="AMK55677.1"/>
    </source>
</evidence>
<dbReference type="KEGG" id="fro:AALO17_11850"/>
<dbReference type="EMBL" id="CP011391">
    <property type="protein sequence ID" value="AMK55789.1"/>
    <property type="molecule type" value="Genomic_DNA"/>
</dbReference>
<dbReference type="KEGG" id="fro:AALO17_22400"/>
<dbReference type="KEGG" id="fro:AALO17_26550"/>
<dbReference type="KEGG" id="fro:AALO17_22360"/>
<gene>
    <name evidence="3" type="ORF">AALO17_01500</name>
    <name evidence="4" type="ORF">AALO17_08600</name>
    <name evidence="5" type="ORF">AALO17_11850</name>
    <name evidence="6" type="ORF">AALO17_16430</name>
    <name evidence="7" type="ORF">AALO17_16720</name>
    <name evidence="8" type="ORF">AALO17_22310</name>
    <name evidence="9" type="ORF">AALO17_22360</name>
    <name evidence="10" type="ORF">AALO17_22400</name>
    <name evidence="11" type="ORF">AALO17_25430</name>
    <name evidence="12" type="ORF">AALO17_26550</name>
</gene>
<dbReference type="KEGG" id="fro:AALO17_16720"/>
<dbReference type="EMBL" id="CP011391">
    <property type="protein sequence ID" value="AMK54806.1"/>
    <property type="molecule type" value="Genomic_DNA"/>
</dbReference>
<sequence>MLHKLGLSRSGYYDYLKRKPSHQEKRRHDVKKAILQIYEDSHENYGAPKIAKILNSGGISITERTVGVYMRQMGIRAQWVKPHTQTTIRSDFSGNLKNLLDRNFSPAHPNCVWCTDITYIHTKLDGFVYLACIMDLYSRRIISWKLTKTLDTGPILKSIEEARKRRPSQEPIMIHTDRGIHYTCDLYRKLTRGMIRSYSAKGVPYDNACIESFHSLIKREWLSRFDIQNYRHAYRLVSQYIDDWYNPERIHSHCGYMSPAEYEVMFQRTSTD</sequence>
<dbReference type="SUPFAM" id="SSF53098">
    <property type="entry name" value="Ribonuclease H-like"/>
    <property type="match status" value="1"/>
</dbReference>
<dbReference type="EMBL" id="CP011391">
    <property type="protein sequence ID" value="AMK54777.1"/>
    <property type="molecule type" value="Genomic_DNA"/>
</dbReference>
<dbReference type="KEGG" id="fro:AALO17_16430"/>
<evidence type="ECO:0000313" key="7">
    <source>
        <dbReference type="EMBL" id="AMK54806.1"/>
    </source>
</evidence>
<evidence type="ECO:0000313" key="6">
    <source>
        <dbReference type="EMBL" id="AMK54777.1"/>
    </source>
</evidence>
<dbReference type="Gene3D" id="3.30.420.10">
    <property type="entry name" value="Ribonuclease H-like superfamily/Ribonuclease H"/>
    <property type="match status" value="1"/>
</dbReference>
<evidence type="ECO:0000313" key="9">
    <source>
        <dbReference type="EMBL" id="AMK55370.1"/>
    </source>
</evidence>
<evidence type="ECO:0000313" key="4">
    <source>
        <dbReference type="EMBL" id="AMK53994.1"/>
    </source>
</evidence>
<dbReference type="EMBL" id="CP011391">
    <property type="protein sequence ID" value="AMK53994.1"/>
    <property type="molecule type" value="Genomic_DNA"/>
</dbReference>